<reference evidence="1" key="1">
    <citation type="submission" date="2023-04" db="EMBL/GenBank/DDBJ databases">
        <title>Draft Genome sequencing of Naganishia species isolated from polar environments using Oxford Nanopore Technology.</title>
        <authorList>
            <person name="Leo P."/>
            <person name="Venkateswaran K."/>
        </authorList>
    </citation>
    <scope>NUCLEOTIDE SEQUENCE</scope>
    <source>
        <strain evidence="1">MNA-CCFEE 5423</strain>
    </source>
</reference>
<keyword evidence="2" id="KW-1185">Reference proteome</keyword>
<organism evidence="1 2">
    <name type="scientific">Naganishia friedmannii</name>
    <dbReference type="NCBI Taxonomy" id="89922"/>
    <lineage>
        <taxon>Eukaryota</taxon>
        <taxon>Fungi</taxon>
        <taxon>Dikarya</taxon>
        <taxon>Basidiomycota</taxon>
        <taxon>Agaricomycotina</taxon>
        <taxon>Tremellomycetes</taxon>
        <taxon>Filobasidiales</taxon>
        <taxon>Filobasidiaceae</taxon>
        <taxon>Naganishia</taxon>
    </lineage>
</organism>
<dbReference type="Proteomes" id="UP001227268">
    <property type="component" value="Unassembled WGS sequence"/>
</dbReference>
<protein>
    <submittedName>
        <fullName evidence="1">Uncharacterized protein</fullName>
    </submittedName>
</protein>
<gene>
    <name evidence="1" type="ORF">QFC21_000120</name>
</gene>
<name>A0ACC2WBT3_9TREE</name>
<sequence length="928" mass="102905">MDKATVAGPSTGDHAASNNNKAFDIATFFPALQAALAQPTQHVNDFPEGDDLKLHRTMDRKLGKRLDATTTRVLGLASKLVDFVARDSQDSAAAGGTRDGQTSTPAFASVGIKKRKRLQEEDDAIHEFENQIVEVLDSLLERADTNLDIVTGKRKVTEISAQAEAALTARQKAQDAKRDNLVTALPDHILNADIPKPQEKFDPAVNNSNDLPPWTPTLAVKHHAMVPLDYIPTPSSSRPPSPGIEASGSGLTLPSSNSGLTVPSTSAPVGIAEVRGVTVRHPYMYETKHLGYPSSLFTITPPTPPRSFADTPFTWVDRPEQLEQMVEKLKVAKELAVDLEYHSTRSFTGFLCLMQISTREEDFVVDVIRLRKEVREGKLGGVLADPSIIKVFHGAESDILWLQQDFDLYVVGLFDTYHATKVLHYPQHSLASLLTLFCDFTADKRYQVADWRIRPVPSEMLHYARSDTHFLLYVYDQLRNSLLERAQGKQDLVRQVLKRSEDTALKLYSRVHYDPEKGFGMHGWRAMLRRQMGHKGGMTMMPEYGSSADVGIWGIGELAKKKERVFKRLHAWRDAVSREEDESPFYVMPNGMLWSIVQRLPQSEDGLLRTVDYSKSGIPTRRKDELLKVILDACHEGSEAYAEAMQAKKAASGPGLLPDEESVERMVSMDLDISKSSDQNFDATALQPSTSIWNSRNTSNTTNVPSSLLGDTLTTLPHLSQIGDESSQPSGGDQERLRKLRRILKDFSVRQSDETTVNTEDISSAEEILRDGETGAPQAMEVDSTPIIPEQVPYVPPEGRSTKPRVVKDRNAIVQVAKASGSSKKRKSQVDVIAESTPEVAELQSVDSGSPAPPPKKTKRGPVKAEDIPEFDYSQEPNQLDTFELSSTARERRKKPKKAKQPIVDLSNFRKPPMDPANVASGNKSRTF</sequence>
<accession>A0ACC2WBT3</accession>
<proteinExistence type="predicted"/>
<dbReference type="EMBL" id="JASBWT010000001">
    <property type="protein sequence ID" value="KAJ9108800.1"/>
    <property type="molecule type" value="Genomic_DNA"/>
</dbReference>
<comment type="caution">
    <text evidence="1">The sequence shown here is derived from an EMBL/GenBank/DDBJ whole genome shotgun (WGS) entry which is preliminary data.</text>
</comment>
<evidence type="ECO:0000313" key="2">
    <source>
        <dbReference type="Proteomes" id="UP001227268"/>
    </source>
</evidence>
<evidence type="ECO:0000313" key="1">
    <source>
        <dbReference type="EMBL" id="KAJ9108800.1"/>
    </source>
</evidence>